<name>A0AAV5QPU2_9ASCO</name>
<organism evidence="7 8">
    <name type="scientific">Saccharomycopsis crataegensis</name>
    <dbReference type="NCBI Taxonomy" id="43959"/>
    <lineage>
        <taxon>Eukaryota</taxon>
        <taxon>Fungi</taxon>
        <taxon>Dikarya</taxon>
        <taxon>Ascomycota</taxon>
        <taxon>Saccharomycotina</taxon>
        <taxon>Saccharomycetes</taxon>
        <taxon>Saccharomycopsidaceae</taxon>
        <taxon>Saccharomycopsis</taxon>
    </lineage>
</organism>
<dbReference type="GO" id="GO:0005758">
    <property type="term" value="C:mitochondrial intermembrane space"/>
    <property type="evidence" value="ECO:0007669"/>
    <property type="project" value="TreeGrafter"/>
</dbReference>
<evidence type="ECO:0000256" key="5">
    <source>
        <dbReference type="ARBA" id="ARBA00038223"/>
    </source>
</evidence>
<accession>A0AAV5QPU2</accession>
<dbReference type="EMBL" id="BTFZ01000011">
    <property type="protein sequence ID" value="GMM36731.1"/>
    <property type="molecule type" value="Genomic_DNA"/>
</dbReference>
<proteinExistence type="inferred from homology"/>
<evidence type="ECO:0000256" key="6">
    <source>
        <dbReference type="SAM" id="MobiDB-lite"/>
    </source>
</evidence>
<evidence type="ECO:0000256" key="4">
    <source>
        <dbReference type="ARBA" id="ARBA00037279"/>
    </source>
</evidence>
<keyword evidence="8" id="KW-1185">Reference proteome</keyword>
<comment type="subcellular location">
    <subcellularLocation>
        <location evidence="1">Cytoplasm</location>
    </subcellularLocation>
</comment>
<comment type="caution">
    <text evidence="7">The sequence shown here is derived from an EMBL/GenBank/DDBJ whole genome shotgun (WGS) entry which is preliminary data.</text>
</comment>
<reference evidence="7 8" key="1">
    <citation type="journal article" date="2023" name="Elife">
        <title>Identification of key yeast species and microbe-microbe interactions impacting larval growth of Drosophila in the wild.</title>
        <authorList>
            <person name="Mure A."/>
            <person name="Sugiura Y."/>
            <person name="Maeda R."/>
            <person name="Honda K."/>
            <person name="Sakurai N."/>
            <person name="Takahashi Y."/>
            <person name="Watada M."/>
            <person name="Katoh T."/>
            <person name="Gotoh A."/>
            <person name="Gotoh Y."/>
            <person name="Taniguchi I."/>
            <person name="Nakamura K."/>
            <person name="Hayashi T."/>
            <person name="Katayama T."/>
            <person name="Uemura T."/>
            <person name="Hattori Y."/>
        </authorList>
    </citation>
    <scope>NUCLEOTIDE SEQUENCE [LARGE SCALE GENOMIC DNA]</scope>
    <source>
        <strain evidence="7 8">SC-9</strain>
    </source>
</reference>
<dbReference type="GO" id="GO:0033617">
    <property type="term" value="P:mitochondrial respiratory chain complex IV assembly"/>
    <property type="evidence" value="ECO:0007669"/>
    <property type="project" value="TreeGrafter"/>
</dbReference>
<keyword evidence="3" id="KW-1015">Disulfide bond</keyword>
<gene>
    <name evidence="7" type="ORF">DASC09_040560</name>
</gene>
<dbReference type="Proteomes" id="UP001360560">
    <property type="component" value="Unassembled WGS sequence"/>
</dbReference>
<dbReference type="InterPro" id="IPR051383">
    <property type="entry name" value="COX19"/>
</dbReference>
<evidence type="ECO:0000256" key="3">
    <source>
        <dbReference type="ARBA" id="ARBA00023157"/>
    </source>
</evidence>
<feature type="region of interest" description="Disordered" evidence="6">
    <location>
        <begin position="72"/>
        <end position="93"/>
    </location>
</feature>
<evidence type="ECO:0000313" key="7">
    <source>
        <dbReference type="EMBL" id="GMM36731.1"/>
    </source>
</evidence>
<sequence>MSANPGSLKRWNPTPPERGSFPLDHFGECSTQMQEYLKCLKLVKGNNAPNCRLLAKSYLSCRMDNQLMDKSDWESLGLPKDLDKPAAAVDKKD</sequence>
<dbReference type="PROSITE" id="PS51808">
    <property type="entry name" value="CHCH"/>
    <property type="match status" value="1"/>
</dbReference>
<keyword evidence="2" id="KW-0963">Cytoplasm</keyword>
<dbReference type="AlphaFoldDB" id="A0AAV5QPU2"/>
<comment type="function">
    <text evidence="4">Required for the assembly of mitochondrial cytochrome c oxidase.</text>
</comment>
<evidence type="ECO:0000256" key="1">
    <source>
        <dbReference type="ARBA" id="ARBA00004496"/>
    </source>
</evidence>
<dbReference type="PANTHER" id="PTHR21107:SF2">
    <property type="entry name" value="CYTOCHROME C OXIDASE ASSEMBLY PROTEIN COX19"/>
    <property type="match status" value="1"/>
</dbReference>
<dbReference type="GeneID" id="90074706"/>
<protein>
    <submittedName>
        <fullName evidence="7">Cox19 protein</fullName>
    </submittedName>
</protein>
<evidence type="ECO:0000313" key="8">
    <source>
        <dbReference type="Proteomes" id="UP001360560"/>
    </source>
</evidence>
<dbReference type="PANTHER" id="PTHR21107">
    <property type="entry name" value="CYTOCHROME C OXIDASE ASSEMBLY PROTEIN COX19"/>
    <property type="match status" value="1"/>
</dbReference>
<feature type="compositionally biased region" description="Basic and acidic residues" evidence="6">
    <location>
        <begin position="80"/>
        <end position="93"/>
    </location>
</feature>
<evidence type="ECO:0000256" key="2">
    <source>
        <dbReference type="ARBA" id="ARBA00022490"/>
    </source>
</evidence>
<dbReference type="RefSeq" id="XP_064853727.1">
    <property type="nucleotide sequence ID" value="XM_064997655.1"/>
</dbReference>
<comment type="similarity">
    <text evidence="5">Belongs to the COX19 family.</text>
</comment>